<evidence type="ECO:0000256" key="1">
    <source>
        <dbReference type="SAM" id="MobiDB-lite"/>
    </source>
</evidence>
<dbReference type="EMBL" id="CAXKWB010003269">
    <property type="protein sequence ID" value="CAL4068798.1"/>
    <property type="molecule type" value="Genomic_DNA"/>
</dbReference>
<feature type="region of interest" description="Disordered" evidence="1">
    <location>
        <begin position="216"/>
        <end position="240"/>
    </location>
</feature>
<feature type="region of interest" description="Disordered" evidence="1">
    <location>
        <begin position="23"/>
        <end position="57"/>
    </location>
</feature>
<name>A0AAV2Q1M1_MEGNR</name>
<sequence length="266" mass="31499">MVRHRYGLLRTSTGQFSHKLRMKKKRLGKSRKGKERAKVDKQIANNKNKRKGKNKEEKAVEACRKYHKNGHSTLSQLLAHFDNILKCLEDSEIHGRFEKFQNDLDRIYEWASKNNMEFNSKRRKFYRNDLQKKINGNYEDLLQMFQMFRHLVYPHMNFKMTSLVCPQMFQMFRHLCQIPKPPPTVKLHEHGTFTTTEYIPRNILIKKENLSQSLNAKRRAAQEEDARKRKAASDAQKLEEANNRKELRGKYFHTIILYVAASGSDA</sequence>
<feature type="compositionally biased region" description="Basic residues" evidence="1">
    <location>
        <begin position="23"/>
        <end position="35"/>
    </location>
</feature>
<dbReference type="AlphaFoldDB" id="A0AAV2Q1M1"/>
<evidence type="ECO:0000313" key="3">
    <source>
        <dbReference type="Proteomes" id="UP001497623"/>
    </source>
</evidence>
<keyword evidence="3" id="KW-1185">Reference proteome</keyword>
<proteinExistence type="predicted"/>
<reference evidence="2 3" key="1">
    <citation type="submission" date="2024-05" db="EMBL/GenBank/DDBJ databases">
        <authorList>
            <person name="Wallberg A."/>
        </authorList>
    </citation>
    <scope>NUCLEOTIDE SEQUENCE [LARGE SCALE GENOMIC DNA]</scope>
</reference>
<dbReference type="Proteomes" id="UP001497623">
    <property type="component" value="Unassembled WGS sequence"/>
</dbReference>
<accession>A0AAV2Q1M1</accession>
<organism evidence="2 3">
    <name type="scientific">Meganyctiphanes norvegica</name>
    <name type="common">Northern krill</name>
    <name type="synonym">Thysanopoda norvegica</name>
    <dbReference type="NCBI Taxonomy" id="48144"/>
    <lineage>
        <taxon>Eukaryota</taxon>
        <taxon>Metazoa</taxon>
        <taxon>Ecdysozoa</taxon>
        <taxon>Arthropoda</taxon>
        <taxon>Crustacea</taxon>
        <taxon>Multicrustacea</taxon>
        <taxon>Malacostraca</taxon>
        <taxon>Eumalacostraca</taxon>
        <taxon>Eucarida</taxon>
        <taxon>Euphausiacea</taxon>
        <taxon>Euphausiidae</taxon>
        <taxon>Meganyctiphanes</taxon>
    </lineage>
</organism>
<feature type="non-terminal residue" evidence="2">
    <location>
        <position position="266"/>
    </location>
</feature>
<comment type="caution">
    <text evidence="2">The sequence shown here is derived from an EMBL/GenBank/DDBJ whole genome shotgun (WGS) entry which is preliminary data.</text>
</comment>
<gene>
    <name evidence="2" type="ORF">MNOR_LOCUS7434</name>
</gene>
<evidence type="ECO:0000313" key="2">
    <source>
        <dbReference type="EMBL" id="CAL4068798.1"/>
    </source>
</evidence>
<protein>
    <submittedName>
        <fullName evidence="2">Uncharacterized protein</fullName>
    </submittedName>
</protein>